<dbReference type="Proteomes" id="UP000834106">
    <property type="component" value="Chromosome 1"/>
</dbReference>
<dbReference type="PANTHER" id="PTHR31471:SF3">
    <property type="entry name" value="OS11G0616300 PROTEIN"/>
    <property type="match status" value="1"/>
</dbReference>
<feature type="region of interest" description="Disordered" evidence="3">
    <location>
        <begin position="82"/>
        <end position="107"/>
    </location>
</feature>
<feature type="domain" description="Remorin C-terminal" evidence="4">
    <location>
        <begin position="360"/>
        <end position="459"/>
    </location>
</feature>
<dbReference type="InterPro" id="IPR005516">
    <property type="entry name" value="Remorin_C"/>
</dbReference>
<evidence type="ECO:0000256" key="2">
    <source>
        <dbReference type="SAM" id="Coils"/>
    </source>
</evidence>
<organism evidence="5 6">
    <name type="scientific">Fraxinus pennsylvanica</name>
    <dbReference type="NCBI Taxonomy" id="56036"/>
    <lineage>
        <taxon>Eukaryota</taxon>
        <taxon>Viridiplantae</taxon>
        <taxon>Streptophyta</taxon>
        <taxon>Embryophyta</taxon>
        <taxon>Tracheophyta</taxon>
        <taxon>Spermatophyta</taxon>
        <taxon>Magnoliopsida</taxon>
        <taxon>eudicotyledons</taxon>
        <taxon>Gunneridae</taxon>
        <taxon>Pentapetalae</taxon>
        <taxon>asterids</taxon>
        <taxon>lamiids</taxon>
        <taxon>Lamiales</taxon>
        <taxon>Oleaceae</taxon>
        <taxon>Oleeae</taxon>
        <taxon>Fraxinus</taxon>
    </lineage>
</organism>
<keyword evidence="6" id="KW-1185">Reference proteome</keyword>
<dbReference type="PANTHER" id="PTHR31471">
    <property type="entry name" value="OS02G0116800 PROTEIN"/>
    <property type="match status" value="1"/>
</dbReference>
<evidence type="ECO:0000313" key="6">
    <source>
        <dbReference type="Proteomes" id="UP000834106"/>
    </source>
</evidence>
<feature type="compositionally biased region" description="Basic and acidic residues" evidence="3">
    <location>
        <begin position="82"/>
        <end position="94"/>
    </location>
</feature>
<dbReference type="AlphaFoldDB" id="A0AAD2DJJ7"/>
<protein>
    <recommendedName>
        <fullName evidence="4">Remorin C-terminal domain-containing protein</fullName>
    </recommendedName>
</protein>
<keyword evidence="2" id="KW-0175">Coiled coil</keyword>
<name>A0AAD2DJJ7_9LAMI</name>
<evidence type="ECO:0000259" key="4">
    <source>
        <dbReference type="Pfam" id="PF03763"/>
    </source>
</evidence>
<reference evidence="5" key="1">
    <citation type="submission" date="2023-05" db="EMBL/GenBank/DDBJ databases">
        <authorList>
            <person name="Huff M."/>
        </authorList>
    </citation>
    <scope>NUCLEOTIDE SEQUENCE</scope>
</reference>
<comment type="similarity">
    <text evidence="1">Belongs to the remorin family.</text>
</comment>
<accession>A0AAD2DJJ7</accession>
<feature type="coiled-coil region" evidence="2">
    <location>
        <begin position="392"/>
        <end position="419"/>
    </location>
</feature>
<evidence type="ECO:0000313" key="5">
    <source>
        <dbReference type="EMBL" id="CAI9753701.1"/>
    </source>
</evidence>
<dbReference type="Pfam" id="PF03763">
    <property type="entry name" value="Remorin_C"/>
    <property type="match status" value="1"/>
</dbReference>
<dbReference type="EMBL" id="OU503036">
    <property type="protein sequence ID" value="CAI9753701.1"/>
    <property type="molecule type" value="Genomic_DNA"/>
</dbReference>
<sequence length="477" mass="54174">MNLTTTKYLETPPLFASQVGATLEDSNGFCKTNTKNPFLDTFSDPLCKLNLKETSDFVKSFPVANNGTEIRGFLEVSAQRSRENGVDSVSKRNLEAPPTPGRPTFSFSSGNFKRKSFPSKWDDAEKWLVSGSSCHDSRANHYDLIKPSEASKMYSKQCCGYKLHQPDVYAEKFRVTEEKVSKVVSNFQRVSTLDSARPFNGNVLLKDNFTNEVEQICPKFKCVEPMKEGFLFGNAVEESGEGAISEIVHEVKHRDIGTEMTPLGSSTTSRCPTPFISTSPAHHNTPTNRSSPLALASMDGANTIDVMQLQDCYLAKLHHEIQFESVTTNWSSREEEEEDISKSLRHFEMNNECRKSISRSRPCTWEEEEKMKSCLRYQREEAKIQAWVNLQNAKAEAKSRKLEVKIQKMRSNLEEKLMKRMAVVHRKAEELRATAQIQHSEEIQKVSEQPRKMMSRNRVHFSGHKSCGCFPCNDSHI</sequence>
<evidence type="ECO:0000256" key="1">
    <source>
        <dbReference type="ARBA" id="ARBA00005711"/>
    </source>
</evidence>
<proteinExistence type="inferred from homology"/>
<evidence type="ECO:0000256" key="3">
    <source>
        <dbReference type="SAM" id="MobiDB-lite"/>
    </source>
</evidence>
<gene>
    <name evidence="5" type="ORF">FPE_LOCUS1132</name>
</gene>